<evidence type="ECO:0000256" key="4">
    <source>
        <dbReference type="ARBA" id="ARBA00022475"/>
    </source>
</evidence>
<keyword evidence="6" id="KW-0812">Transmembrane</keyword>
<evidence type="ECO:0000256" key="6">
    <source>
        <dbReference type="ARBA" id="ARBA00022692"/>
    </source>
</evidence>
<dbReference type="Pfam" id="PF03544">
    <property type="entry name" value="TonB_C"/>
    <property type="match status" value="1"/>
</dbReference>
<accession>A0A502G7D8</accession>
<comment type="subcellular location">
    <subcellularLocation>
        <location evidence="1">Cell inner membrane</location>
        <topology evidence="1">Single-pass membrane protein</topology>
        <orientation evidence="1">Periplasmic side</orientation>
    </subcellularLocation>
</comment>
<dbReference type="AlphaFoldDB" id="A0A502G7D8"/>
<comment type="similarity">
    <text evidence="2">Belongs to the TonB family.</text>
</comment>
<evidence type="ECO:0000256" key="8">
    <source>
        <dbReference type="ARBA" id="ARBA00022989"/>
    </source>
</evidence>
<dbReference type="InterPro" id="IPR051045">
    <property type="entry name" value="TonB-dependent_transducer"/>
</dbReference>
<evidence type="ECO:0000313" key="13">
    <source>
        <dbReference type="Proteomes" id="UP000317078"/>
    </source>
</evidence>
<dbReference type="GO" id="GO:0055085">
    <property type="term" value="P:transmembrane transport"/>
    <property type="evidence" value="ECO:0007669"/>
    <property type="project" value="InterPro"/>
</dbReference>
<dbReference type="RefSeq" id="WP_140883071.1">
    <property type="nucleotide sequence ID" value="NZ_RCZP01000008.1"/>
</dbReference>
<name>A0A502G7D8_9PROT</name>
<feature type="domain" description="TonB C-terminal" evidence="11">
    <location>
        <begin position="45"/>
        <end position="135"/>
    </location>
</feature>
<dbReference type="PANTHER" id="PTHR33446:SF2">
    <property type="entry name" value="PROTEIN TONB"/>
    <property type="match status" value="1"/>
</dbReference>
<evidence type="ECO:0000259" key="11">
    <source>
        <dbReference type="PROSITE" id="PS52015"/>
    </source>
</evidence>
<dbReference type="NCBIfam" id="TIGR01352">
    <property type="entry name" value="tonB_Cterm"/>
    <property type="match status" value="1"/>
</dbReference>
<reference evidence="12 13" key="1">
    <citation type="journal article" date="2019" name="Environ. Microbiol.">
        <title>Species interactions and distinct microbial communities in high Arctic permafrost affected cryosols are associated with the CH4 and CO2 gas fluxes.</title>
        <authorList>
            <person name="Altshuler I."/>
            <person name="Hamel J."/>
            <person name="Turney S."/>
            <person name="Magnuson E."/>
            <person name="Levesque R."/>
            <person name="Greer C."/>
            <person name="Whyte L.G."/>
        </authorList>
    </citation>
    <scope>NUCLEOTIDE SEQUENCE [LARGE SCALE GENOMIC DNA]</scope>
    <source>
        <strain evidence="12 13">S9.3B</strain>
    </source>
</reference>
<feature type="non-terminal residue" evidence="12">
    <location>
        <position position="1"/>
    </location>
</feature>
<keyword evidence="13" id="KW-1185">Reference proteome</keyword>
<feature type="compositionally biased region" description="Pro residues" evidence="10">
    <location>
        <begin position="1"/>
        <end position="17"/>
    </location>
</feature>
<dbReference type="GO" id="GO:0015031">
    <property type="term" value="P:protein transport"/>
    <property type="evidence" value="ECO:0007669"/>
    <property type="project" value="UniProtKB-KW"/>
</dbReference>
<dbReference type="PANTHER" id="PTHR33446">
    <property type="entry name" value="PROTEIN TONB-RELATED"/>
    <property type="match status" value="1"/>
</dbReference>
<evidence type="ECO:0000256" key="7">
    <source>
        <dbReference type="ARBA" id="ARBA00022927"/>
    </source>
</evidence>
<evidence type="ECO:0000256" key="2">
    <source>
        <dbReference type="ARBA" id="ARBA00006555"/>
    </source>
</evidence>
<gene>
    <name evidence="12" type="ORF">EAH89_11485</name>
</gene>
<dbReference type="InterPro" id="IPR037682">
    <property type="entry name" value="TonB_C"/>
</dbReference>
<keyword evidence="5" id="KW-0997">Cell inner membrane</keyword>
<evidence type="ECO:0000256" key="10">
    <source>
        <dbReference type="SAM" id="MobiDB-lite"/>
    </source>
</evidence>
<evidence type="ECO:0000256" key="5">
    <source>
        <dbReference type="ARBA" id="ARBA00022519"/>
    </source>
</evidence>
<sequence>PPAPPRAAPPTASPPAAPSRLAEAAPAAGAVRLGAGTLGGPGESRPVGAPQPGCPDLIPYPASERARGVTGAVNLRLRVSDDGRVVEAQVTEPSGSFVLDEAARTGIRRCRFLPSLRDGAPVWGTRDYRVVFRLD</sequence>
<dbReference type="Proteomes" id="UP000317078">
    <property type="component" value="Unassembled WGS sequence"/>
</dbReference>
<dbReference type="Gene3D" id="3.30.1150.10">
    <property type="match status" value="1"/>
</dbReference>
<keyword evidence="4" id="KW-1003">Cell membrane</keyword>
<protein>
    <submittedName>
        <fullName evidence="12">Energy transducer TonB</fullName>
    </submittedName>
</protein>
<keyword evidence="9" id="KW-0472">Membrane</keyword>
<dbReference type="SUPFAM" id="SSF74653">
    <property type="entry name" value="TolA/TonB C-terminal domain"/>
    <property type="match status" value="1"/>
</dbReference>
<dbReference type="GO" id="GO:0031992">
    <property type="term" value="F:energy transducer activity"/>
    <property type="evidence" value="ECO:0007669"/>
    <property type="project" value="TreeGrafter"/>
</dbReference>
<dbReference type="PROSITE" id="PS52015">
    <property type="entry name" value="TONB_CTD"/>
    <property type="match status" value="1"/>
</dbReference>
<comment type="caution">
    <text evidence="12">The sequence shown here is derived from an EMBL/GenBank/DDBJ whole genome shotgun (WGS) entry which is preliminary data.</text>
</comment>
<evidence type="ECO:0000313" key="12">
    <source>
        <dbReference type="EMBL" id="TPG57532.1"/>
    </source>
</evidence>
<organism evidence="12 13">
    <name type="scientific">Muricoccus nepalensis</name>
    <dbReference type="NCBI Taxonomy" id="1854500"/>
    <lineage>
        <taxon>Bacteria</taxon>
        <taxon>Pseudomonadati</taxon>
        <taxon>Pseudomonadota</taxon>
        <taxon>Alphaproteobacteria</taxon>
        <taxon>Acetobacterales</taxon>
        <taxon>Roseomonadaceae</taxon>
        <taxon>Muricoccus</taxon>
    </lineage>
</organism>
<keyword evidence="7" id="KW-0653">Protein transport</keyword>
<keyword evidence="3" id="KW-0813">Transport</keyword>
<evidence type="ECO:0000256" key="1">
    <source>
        <dbReference type="ARBA" id="ARBA00004383"/>
    </source>
</evidence>
<feature type="compositionally biased region" description="Low complexity" evidence="10">
    <location>
        <begin position="18"/>
        <end position="30"/>
    </location>
</feature>
<evidence type="ECO:0000256" key="9">
    <source>
        <dbReference type="ARBA" id="ARBA00023136"/>
    </source>
</evidence>
<dbReference type="EMBL" id="RCZP01000008">
    <property type="protein sequence ID" value="TPG57532.1"/>
    <property type="molecule type" value="Genomic_DNA"/>
</dbReference>
<dbReference type="InterPro" id="IPR006260">
    <property type="entry name" value="TonB/TolA_C"/>
</dbReference>
<evidence type="ECO:0000256" key="3">
    <source>
        <dbReference type="ARBA" id="ARBA00022448"/>
    </source>
</evidence>
<dbReference type="OrthoDB" id="1685233at2"/>
<keyword evidence="8" id="KW-1133">Transmembrane helix</keyword>
<proteinExistence type="inferred from homology"/>
<dbReference type="GO" id="GO:0098797">
    <property type="term" value="C:plasma membrane protein complex"/>
    <property type="evidence" value="ECO:0007669"/>
    <property type="project" value="TreeGrafter"/>
</dbReference>
<feature type="region of interest" description="Disordered" evidence="10">
    <location>
        <begin position="1"/>
        <end position="62"/>
    </location>
</feature>